<dbReference type="PANTHER" id="PTHR44858">
    <property type="entry name" value="TETRATRICOPEPTIDE REPEAT PROTEIN 6"/>
    <property type="match status" value="1"/>
</dbReference>
<dbReference type="AlphaFoldDB" id="A0A150PFD4"/>
<dbReference type="InterPro" id="IPR019734">
    <property type="entry name" value="TPR_rpt"/>
</dbReference>
<sequence length="370" mass="41047">MRELMTDKERTKLTSLAQQGEVNRRNGEYTAAIQCFTEAIAIDGKYAWAYAHRGAARAAIDDWEHCCNDFETALNLQPRYGWAVGHWAEAFRTHAIYNMSGQSWDEQHSLVDRSIELFDTAITLSPGSAWTFAHRGAAYTFRYWLDTMPKLAPRLNLDAAHAAPNTTSSSEITAERARESFDRACEINRRYAWAHAFKAILLGLVASAKQGTPRDFEEARNTLLQALLLDVNQRLVLDRPLATLLHSAGHFEQSVAVGTSGLQKDPEDIVSRYLVAVGRKRLGDPHAPALIQQTRRALEFARSEIQVMLLGLNLLEKPCSEDMVLETLSQERLSVEAIGLIAFDPTWSAVRALSAQAGGGAKGPAKPTKD</sequence>
<reference evidence="3 4" key="1">
    <citation type="submission" date="2014-02" db="EMBL/GenBank/DDBJ databases">
        <title>The small core and large imbalanced accessory genome model reveals a collaborative survival strategy of Sorangium cellulosum strains in nature.</title>
        <authorList>
            <person name="Han K."/>
            <person name="Peng R."/>
            <person name="Blom J."/>
            <person name="Li Y.-Z."/>
        </authorList>
    </citation>
    <scope>NUCLEOTIDE SEQUENCE [LARGE SCALE GENOMIC DNA]</scope>
    <source>
        <strain evidence="3 4">So0157-25</strain>
    </source>
</reference>
<dbReference type="SMART" id="SM00028">
    <property type="entry name" value="TPR"/>
    <property type="match status" value="2"/>
</dbReference>
<evidence type="ECO:0000256" key="2">
    <source>
        <dbReference type="ARBA" id="ARBA00022803"/>
    </source>
</evidence>
<dbReference type="Gene3D" id="1.25.40.10">
    <property type="entry name" value="Tetratricopeptide repeat domain"/>
    <property type="match status" value="2"/>
</dbReference>
<dbReference type="SUPFAM" id="SSF48452">
    <property type="entry name" value="TPR-like"/>
    <property type="match status" value="1"/>
</dbReference>
<name>A0A150PFD4_SORCE</name>
<proteinExistence type="predicted"/>
<dbReference type="Pfam" id="PF13414">
    <property type="entry name" value="TPR_11"/>
    <property type="match status" value="1"/>
</dbReference>
<evidence type="ECO:0000313" key="4">
    <source>
        <dbReference type="Proteomes" id="UP000075420"/>
    </source>
</evidence>
<gene>
    <name evidence="3" type="ORF">BE08_17840</name>
</gene>
<organism evidence="3 4">
    <name type="scientific">Sorangium cellulosum</name>
    <name type="common">Polyangium cellulosum</name>
    <dbReference type="NCBI Taxonomy" id="56"/>
    <lineage>
        <taxon>Bacteria</taxon>
        <taxon>Pseudomonadati</taxon>
        <taxon>Myxococcota</taxon>
        <taxon>Polyangia</taxon>
        <taxon>Polyangiales</taxon>
        <taxon>Polyangiaceae</taxon>
        <taxon>Sorangium</taxon>
    </lineage>
</organism>
<dbReference type="PANTHER" id="PTHR44858:SF1">
    <property type="entry name" value="UDP-N-ACETYLGLUCOSAMINE--PEPTIDE N-ACETYLGLUCOSAMINYLTRANSFERASE SPINDLY-RELATED"/>
    <property type="match status" value="1"/>
</dbReference>
<comment type="caution">
    <text evidence="3">The sequence shown here is derived from an EMBL/GenBank/DDBJ whole genome shotgun (WGS) entry which is preliminary data.</text>
</comment>
<accession>A0A150PFD4</accession>
<dbReference type="InterPro" id="IPR050498">
    <property type="entry name" value="Ycf3"/>
</dbReference>
<keyword evidence="1" id="KW-0677">Repeat</keyword>
<dbReference type="EMBL" id="JELY01001854">
    <property type="protein sequence ID" value="KYF54396.1"/>
    <property type="molecule type" value="Genomic_DNA"/>
</dbReference>
<dbReference type="InterPro" id="IPR011990">
    <property type="entry name" value="TPR-like_helical_dom_sf"/>
</dbReference>
<keyword evidence="2" id="KW-0802">TPR repeat</keyword>
<protein>
    <submittedName>
        <fullName evidence="3">Uncharacterized protein</fullName>
    </submittedName>
</protein>
<evidence type="ECO:0000256" key="1">
    <source>
        <dbReference type="ARBA" id="ARBA00022737"/>
    </source>
</evidence>
<evidence type="ECO:0000313" key="3">
    <source>
        <dbReference type="EMBL" id="KYF54396.1"/>
    </source>
</evidence>
<dbReference type="Proteomes" id="UP000075420">
    <property type="component" value="Unassembled WGS sequence"/>
</dbReference>